<name>A0A840EPL7_9FLAO</name>
<dbReference type="RefSeq" id="WP_183477289.1">
    <property type="nucleotide sequence ID" value="NZ_JACIFO010000004.1"/>
</dbReference>
<dbReference type="InterPro" id="IPR009594">
    <property type="entry name" value="Tscrpt_reg_HTH_AraC_N"/>
</dbReference>
<evidence type="ECO:0000256" key="3">
    <source>
        <dbReference type="ARBA" id="ARBA00023163"/>
    </source>
</evidence>
<evidence type="ECO:0000256" key="1">
    <source>
        <dbReference type="ARBA" id="ARBA00023015"/>
    </source>
</evidence>
<evidence type="ECO:0000313" key="5">
    <source>
        <dbReference type="EMBL" id="MBB4118930.1"/>
    </source>
</evidence>
<dbReference type="Proteomes" id="UP000553034">
    <property type="component" value="Unassembled WGS sequence"/>
</dbReference>
<dbReference type="PRINTS" id="PR00032">
    <property type="entry name" value="HTHARAC"/>
</dbReference>
<gene>
    <name evidence="5" type="ORF">GGR32_001221</name>
</gene>
<keyword evidence="3" id="KW-0804">Transcription</keyword>
<dbReference type="EMBL" id="JACIFO010000004">
    <property type="protein sequence ID" value="MBB4118930.1"/>
    <property type="molecule type" value="Genomic_DNA"/>
</dbReference>
<dbReference type="PANTHER" id="PTHR43280:SF2">
    <property type="entry name" value="HTH-TYPE TRANSCRIPTIONAL REGULATOR EXSA"/>
    <property type="match status" value="1"/>
</dbReference>
<dbReference type="PROSITE" id="PS00041">
    <property type="entry name" value="HTH_ARAC_FAMILY_1"/>
    <property type="match status" value="1"/>
</dbReference>
<keyword evidence="1" id="KW-0805">Transcription regulation</keyword>
<dbReference type="InterPro" id="IPR009057">
    <property type="entry name" value="Homeodomain-like_sf"/>
</dbReference>
<dbReference type="Pfam" id="PF06719">
    <property type="entry name" value="AraC_N"/>
    <property type="match status" value="1"/>
</dbReference>
<proteinExistence type="predicted"/>
<feature type="domain" description="HTH araC/xylS-type" evidence="4">
    <location>
        <begin position="200"/>
        <end position="301"/>
    </location>
</feature>
<dbReference type="InterPro" id="IPR020449">
    <property type="entry name" value="Tscrpt_reg_AraC-type_HTH"/>
</dbReference>
<dbReference type="AlphaFoldDB" id="A0A840EPL7"/>
<dbReference type="PROSITE" id="PS01124">
    <property type="entry name" value="HTH_ARAC_FAMILY_2"/>
    <property type="match status" value="1"/>
</dbReference>
<dbReference type="InterPro" id="IPR018062">
    <property type="entry name" value="HTH_AraC-typ_CS"/>
</dbReference>
<dbReference type="SMART" id="SM00342">
    <property type="entry name" value="HTH_ARAC"/>
    <property type="match status" value="1"/>
</dbReference>
<evidence type="ECO:0000313" key="6">
    <source>
        <dbReference type="Proteomes" id="UP000553034"/>
    </source>
</evidence>
<keyword evidence="6" id="KW-1185">Reference proteome</keyword>
<dbReference type="GO" id="GO:0003700">
    <property type="term" value="F:DNA-binding transcription factor activity"/>
    <property type="evidence" value="ECO:0007669"/>
    <property type="project" value="InterPro"/>
</dbReference>
<dbReference type="Gene3D" id="1.10.10.60">
    <property type="entry name" value="Homeodomain-like"/>
    <property type="match status" value="2"/>
</dbReference>
<accession>A0A840EPL7</accession>
<sequence>MEHLLDIHKRQRKLTTLVENQTVYNVKNAELNIFETYEQAAKVQLIFDFPVITSMLSGKKIMHLTDEPSFEYFPGESVIMPKGKPMLIDFPIAERNSPTQCLALGIDETKVKEVVYNFNNLVAIEEENNSWSLDENSSHLANNIELNQLLQRLMHTFLSNTKSKDILLDLMFQELIVRLLQTKAKNIFLQGKTNADTRIGFILNYIKENLTHKNITVEHLATKAYMSSSHFHKKFKNTLGVSPIDYVNSERVKFAKQLLSAANSNKTIAEVAFKSGFNSISYFNRQFKKYEKITPSQYLKLIS</sequence>
<evidence type="ECO:0000259" key="4">
    <source>
        <dbReference type="PROSITE" id="PS01124"/>
    </source>
</evidence>
<dbReference type="Pfam" id="PF12833">
    <property type="entry name" value="HTH_18"/>
    <property type="match status" value="1"/>
</dbReference>
<organism evidence="5 6">
    <name type="scientific">Mesonia hippocampi</name>
    <dbReference type="NCBI Taxonomy" id="1628250"/>
    <lineage>
        <taxon>Bacteria</taxon>
        <taxon>Pseudomonadati</taxon>
        <taxon>Bacteroidota</taxon>
        <taxon>Flavobacteriia</taxon>
        <taxon>Flavobacteriales</taxon>
        <taxon>Flavobacteriaceae</taxon>
        <taxon>Mesonia</taxon>
    </lineage>
</organism>
<dbReference type="GO" id="GO:0043565">
    <property type="term" value="F:sequence-specific DNA binding"/>
    <property type="evidence" value="ECO:0007669"/>
    <property type="project" value="InterPro"/>
</dbReference>
<dbReference type="SUPFAM" id="SSF46689">
    <property type="entry name" value="Homeodomain-like"/>
    <property type="match status" value="2"/>
</dbReference>
<protein>
    <submittedName>
        <fullName evidence="5">AraC-like DNA-binding protein</fullName>
    </submittedName>
</protein>
<reference evidence="5 6" key="1">
    <citation type="submission" date="2020-08" db="EMBL/GenBank/DDBJ databases">
        <title>Genomic Encyclopedia of Type Strains, Phase IV (KMG-IV): sequencing the most valuable type-strain genomes for metagenomic binning, comparative biology and taxonomic classification.</title>
        <authorList>
            <person name="Goeker M."/>
        </authorList>
    </citation>
    <scope>NUCLEOTIDE SEQUENCE [LARGE SCALE GENOMIC DNA]</scope>
    <source>
        <strain evidence="5 6">DSM 29568</strain>
    </source>
</reference>
<dbReference type="PANTHER" id="PTHR43280">
    <property type="entry name" value="ARAC-FAMILY TRANSCRIPTIONAL REGULATOR"/>
    <property type="match status" value="1"/>
</dbReference>
<dbReference type="InterPro" id="IPR018060">
    <property type="entry name" value="HTH_AraC"/>
</dbReference>
<comment type="caution">
    <text evidence="5">The sequence shown here is derived from an EMBL/GenBank/DDBJ whole genome shotgun (WGS) entry which is preliminary data.</text>
</comment>
<evidence type="ECO:0000256" key="2">
    <source>
        <dbReference type="ARBA" id="ARBA00023125"/>
    </source>
</evidence>
<keyword evidence="2 5" id="KW-0238">DNA-binding</keyword>